<evidence type="ECO:0000256" key="2">
    <source>
        <dbReference type="ARBA" id="ARBA00022884"/>
    </source>
</evidence>
<comment type="subunit">
    <text evidence="6">Forms a complex with KhpA.</text>
</comment>
<dbReference type="InterPro" id="IPR034079">
    <property type="entry name" value="R3H_KhpB"/>
</dbReference>
<dbReference type="AlphaFoldDB" id="A0A931PTC5"/>
<reference evidence="9" key="1">
    <citation type="submission" date="2020-07" db="EMBL/GenBank/DDBJ databases">
        <title>Huge and variable diversity of episymbiotic CPR bacteria and DPANN archaea in groundwater ecosystems.</title>
        <authorList>
            <person name="He C.Y."/>
            <person name="Keren R."/>
            <person name="Whittaker M."/>
            <person name="Farag I.F."/>
            <person name="Doudna J."/>
            <person name="Cate J.H.D."/>
            <person name="Banfield J.F."/>
        </authorList>
    </citation>
    <scope>NUCLEOTIDE SEQUENCE</scope>
    <source>
        <strain evidence="9">NC_groundwater_17_Pr7_B-0.1um_64_12</strain>
    </source>
</reference>
<comment type="similarity">
    <text evidence="6">Belongs to the KhpB RNA-binding protein family.</text>
</comment>
<evidence type="ECO:0000259" key="8">
    <source>
        <dbReference type="PROSITE" id="PS51061"/>
    </source>
</evidence>
<gene>
    <name evidence="6" type="primary">khpB</name>
    <name evidence="6" type="synonym">eloR</name>
    <name evidence="9" type="ORF">HYR64_03855</name>
</gene>
<keyword evidence="1 6" id="KW-0963">Cytoplasm</keyword>
<dbReference type="InterPro" id="IPR039247">
    <property type="entry name" value="KhpB"/>
</dbReference>
<dbReference type="Gene3D" id="3.30.1370.50">
    <property type="entry name" value="R3H-like domain"/>
    <property type="match status" value="1"/>
</dbReference>
<evidence type="ECO:0000256" key="5">
    <source>
        <dbReference type="ARBA" id="ARBA00023316"/>
    </source>
</evidence>
<dbReference type="SMART" id="SM00393">
    <property type="entry name" value="R3H"/>
    <property type="match status" value="1"/>
</dbReference>
<dbReference type="InterPro" id="IPR015946">
    <property type="entry name" value="KH_dom-like_a/b"/>
</dbReference>
<feature type="domain" description="R3H" evidence="8">
    <location>
        <begin position="216"/>
        <end position="282"/>
    </location>
</feature>
<evidence type="ECO:0000256" key="1">
    <source>
        <dbReference type="ARBA" id="ARBA00022490"/>
    </source>
</evidence>
<name>A0A931PTC5_FIMGI</name>
<dbReference type="GO" id="GO:0008360">
    <property type="term" value="P:regulation of cell shape"/>
    <property type="evidence" value="ECO:0007669"/>
    <property type="project" value="UniProtKB-KW"/>
</dbReference>
<feature type="region of interest" description="Jag_N domain" evidence="6">
    <location>
        <begin position="5"/>
        <end position="55"/>
    </location>
</feature>
<keyword evidence="3 6" id="KW-0133">Cell shape</keyword>
<dbReference type="Pfam" id="PF01424">
    <property type="entry name" value="R3H"/>
    <property type="match status" value="1"/>
</dbReference>
<dbReference type="InterPro" id="IPR036867">
    <property type="entry name" value="R3H_dom_sf"/>
</dbReference>
<organism evidence="9 10">
    <name type="scientific">Fimbriimonas ginsengisoli</name>
    <dbReference type="NCBI Taxonomy" id="1005039"/>
    <lineage>
        <taxon>Bacteria</taxon>
        <taxon>Bacillati</taxon>
        <taxon>Armatimonadota</taxon>
        <taxon>Fimbriimonadia</taxon>
        <taxon>Fimbriimonadales</taxon>
        <taxon>Fimbriimonadaceae</taxon>
        <taxon>Fimbriimonas</taxon>
    </lineage>
</organism>
<dbReference type="GO" id="GO:0071555">
    <property type="term" value="P:cell wall organization"/>
    <property type="evidence" value="ECO:0007669"/>
    <property type="project" value="UniProtKB-KW"/>
</dbReference>
<dbReference type="PANTHER" id="PTHR35800">
    <property type="entry name" value="PROTEIN JAG"/>
    <property type="match status" value="1"/>
</dbReference>
<dbReference type="InterPro" id="IPR001374">
    <property type="entry name" value="R3H_dom"/>
</dbReference>
<comment type="caution">
    <text evidence="9">The sequence shown here is derived from an EMBL/GenBank/DDBJ whole genome shotgun (WGS) entry which is preliminary data.</text>
</comment>
<evidence type="ECO:0000256" key="3">
    <source>
        <dbReference type="ARBA" id="ARBA00022960"/>
    </source>
</evidence>
<dbReference type="GO" id="GO:0005737">
    <property type="term" value="C:cytoplasm"/>
    <property type="evidence" value="ECO:0007669"/>
    <property type="project" value="UniProtKB-SubCell"/>
</dbReference>
<evidence type="ECO:0000256" key="4">
    <source>
        <dbReference type="ARBA" id="ARBA00023186"/>
    </source>
</evidence>
<dbReference type="Gene3D" id="3.30.30.80">
    <property type="entry name" value="probable RNA-binding protein from clostridium symbiosum atcc 14940"/>
    <property type="match status" value="1"/>
</dbReference>
<sequence length="282" mass="29774">MTTIEVTGKTIEEATRLAGEKLGVNADSLSITVIEETKGKGLFGQGKVRLRAEVAAQAAVVEAPAESPKPARAPRVAKKAAAPVAATATPEELAEAPAKEAKVARPRGKKAPEAPAAEAATPAIQEAEVVATDTQAQQLRDLLTGLLAKGELSVDVKVTQMSGRYVTLEIDGTDVAHLIGKHGEVLNAMQYLFNIIASRKYANGVRATLDGNDYRKRREAALTKLALGIAKEVNSRGEEAVLDALPAFERRVVHKALTGMAGVTTYSEGEEPNRRVVIAPAE</sequence>
<comment type="function">
    <text evidence="6">A probable RNA chaperone. Forms a complex with KhpA which binds to cellular RNA and controls its expression. Plays a role in peptidoglycan (PG) homeostasis and cell length regulation.</text>
</comment>
<keyword evidence="4 6" id="KW-0143">Chaperone</keyword>
<dbReference type="GO" id="GO:0003723">
    <property type="term" value="F:RNA binding"/>
    <property type="evidence" value="ECO:0007669"/>
    <property type="project" value="UniProtKB-UniRule"/>
</dbReference>
<proteinExistence type="inferred from homology"/>
<dbReference type="InterPro" id="IPR038008">
    <property type="entry name" value="Jag_KH"/>
</dbReference>
<evidence type="ECO:0000256" key="6">
    <source>
        <dbReference type="HAMAP-Rule" id="MF_00867"/>
    </source>
</evidence>
<dbReference type="Gene3D" id="3.30.300.20">
    <property type="match status" value="1"/>
</dbReference>
<dbReference type="InterPro" id="IPR032782">
    <property type="entry name" value="KhpB_N"/>
</dbReference>
<feature type="region of interest" description="Disordered" evidence="7">
    <location>
        <begin position="87"/>
        <end position="121"/>
    </location>
</feature>
<dbReference type="Pfam" id="PF14804">
    <property type="entry name" value="Jag_N"/>
    <property type="match status" value="1"/>
</dbReference>
<comment type="domain">
    <text evidence="6">Has an N-terminal Jag-N domain and 2 RNA-binding domains (KH and R3H).</text>
</comment>
<dbReference type="EMBL" id="JACOSL010000026">
    <property type="protein sequence ID" value="MBI1756224.1"/>
    <property type="molecule type" value="Genomic_DNA"/>
</dbReference>
<dbReference type="InterPro" id="IPR038247">
    <property type="entry name" value="Jag_N_dom_sf"/>
</dbReference>
<dbReference type="PANTHER" id="PTHR35800:SF1">
    <property type="entry name" value="RNA-BINDING PROTEIN KHPB"/>
    <property type="match status" value="1"/>
</dbReference>
<dbReference type="PROSITE" id="PS51061">
    <property type="entry name" value="R3H"/>
    <property type="match status" value="1"/>
</dbReference>
<evidence type="ECO:0000256" key="7">
    <source>
        <dbReference type="SAM" id="MobiDB-lite"/>
    </source>
</evidence>
<dbReference type="SMART" id="SM01245">
    <property type="entry name" value="Jag_N"/>
    <property type="match status" value="1"/>
</dbReference>
<dbReference type="Pfam" id="PF13083">
    <property type="entry name" value="KH_KhpA-B"/>
    <property type="match status" value="1"/>
</dbReference>
<evidence type="ECO:0000313" key="10">
    <source>
        <dbReference type="Proteomes" id="UP000727962"/>
    </source>
</evidence>
<evidence type="ECO:0000313" key="9">
    <source>
        <dbReference type="EMBL" id="MBI1756224.1"/>
    </source>
</evidence>
<comment type="subcellular location">
    <subcellularLocation>
        <location evidence="6">Cytoplasm</location>
    </subcellularLocation>
</comment>
<dbReference type="CDD" id="cd02414">
    <property type="entry name" value="KH-II_Jag"/>
    <property type="match status" value="1"/>
</dbReference>
<dbReference type="Proteomes" id="UP000727962">
    <property type="component" value="Unassembled WGS sequence"/>
</dbReference>
<dbReference type="CDD" id="cd02644">
    <property type="entry name" value="R3H_jag"/>
    <property type="match status" value="1"/>
</dbReference>
<dbReference type="SUPFAM" id="SSF82708">
    <property type="entry name" value="R3H domain"/>
    <property type="match status" value="1"/>
</dbReference>
<dbReference type="NCBIfam" id="NF041568">
    <property type="entry name" value="Jag_EloR"/>
    <property type="match status" value="1"/>
</dbReference>
<keyword evidence="2 6" id="KW-0694">RNA-binding</keyword>
<keyword evidence="5 6" id="KW-0961">Cell wall biogenesis/degradation</keyword>
<dbReference type="GO" id="GO:0009252">
    <property type="term" value="P:peptidoglycan biosynthetic process"/>
    <property type="evidence" value="ECO:0007669"/>
    <property type="project" value="UniProtKB-UniRule"/>
</dbReference>
<protein>
    <recommendedName>
        <fullName evidence="6">RNA-binding protein KhpB</fullName>
    </recommendedName>
    <alternativeName>
        <fullName evidence="6">RNA-binding protein EloR</fullName>
    </alternativeName>
</protein>
<accession>A0A931PTC5</accession>
<dbReference type="HAMAP" id="MF_00867">
    <property type="entry name" value="KhpB"/>
    <property type="match status" value="1"/>
</dbReference>